<keyword evidence="4" id="KW-1185">Reference proteome</keyword>
<feature type="domain" description="Globin-sensor" evidence="1">
    <location>
        <begin position="10"/>
        <end position="157"/>
    </location>
</feature>
<name>A0A060UKA3_9PROT</name>
<dbReference type="EMBL" id="LT841305">
    <property type="protein sequence ID" value="SMH63989.1"/>
    <property type="molecule type" value="Genomic_DNA"/>
</dbReference>
<dbReference type="InterPro" id="IPR039379">
    <property type="entry name" value="Protoglobin_sensor_dom"/>
</dbReference>
<proteinExistence type="predicted"/>
<dbReference type="Pfam" id="PF11563">
    <property type="entry name" value="Protoglobin"/>
    <property type="match status" value="1"/>
</dbReference>
<protein>
    <recommendedName>
        <fullName evidence="1">Globin-sensor domain-containing protein</fullName>
    </recommendedName>
</protein>
<dbReference type="AlphaFoldDB" id="A0A060UKA3"/>
<dbReference type="InterPro" id="IPR009050">
    <property type="entry name" value="Globin-like_sf"/>
</dbReference>
<organism evidence="2">
    <name type="scientific">Acidithiobacillus ferrivorans</name>
    <dbReference type="NCBI Taxonomy" id="160808"/>
    <lineage>
        <taxon>Bacteria</taxon>
        <taxon>Pseudomonadati</taxon>
        <taxon>Pseudomonadota</taxon>
        <taxon>Acidithiobacillia</taxon>
        <taxon>Acidithiobacillales</taxon>
        <taxon>Acidithiobacillaceae</taxon>
        <taxon>Acidithiobacillus</taxon>
    </lineage>
</organism>
<gene>
    <name evidence="3" type="ORF">AFERRI_10022</name>
    <name evidence="2" type="ORF">AFERRI_170001</name>
</gene>
<accession>A0A060UKA3</accession>
<dbReference type="InterPro" id="IPR012292">
    <property type="entry name" value="Globin/Proto"/>
</dbReference>
<reference evidence="3 4" key="3">
    <citation type="submission" date="2017-03" db="EMBL/GenBank/DDBJ databases">
        <authorList>
            <person name="Regsiter A."/>
            <person name="William W."/>
        </authorList>
    </citation>
    <scope>NUCLEOTIDE SEQUENCE [LARGE SCALE GENOMIC DNA]</scope>
    <source>
        <strain evidence="3">PRJEB5721</strain>
    </source>
</reference>
<dbReference type="Gene3D" id="1.10.490.10">
    <property type="entry name" value="Globins"/>
    <property type="match status" value="1"/>
</dbReference>
<sequence>MEITTKDANLKAFCHIGGLCKEDQEIMTRVGPGIVPHVPLLTDHFYEILQEDQQTAPYINGRLDVLKKTHIAWLQDLFSGDYDEAFIRRQEKIGEVHVKVRVPPLFVAASMSFLRAALPPVIAENVPDQHDMGRAVAALLRLLDLCQYLIDRKYNDALMDNLGISPALLVRLQTIGRS</sequence>
<reference evidence="2" key="1">
    <citation type="submission" date="2014-03" db="EMBL/GenBank/DDBJ databases">
        <authorList>
            <person name="Genoscope - CEA"/>
        </authorList>
    </citation>
    <scope>NUCLEOTIDE SEQUENCE [LARGE SCALE GENOMIC DNA]</scope>
    <source>
        <strain evidence="2">CF27</strain>
    </source>
</reference>
<dbReference type="InterPro" id="IPR044398">
    <property type="entry name" value="Globin-sensor_dom"/>
</dbReference>
<evidence type="ECO:0000313" key="4">
    <source>
        <dbReference type="Proteomes" id="UP000193925"/>
    </source>
</evidence>
<dbReference type="Proteomes" id="UP000193925">
    <property type="component" value="Chromosome AFERRI"/>
</dbReference>
<dbReference type="RefSeq" id="WP_051984685.1">
    <property type="nucleotide sequence ID" value="NZ_CCCS020000009.1"/>
</dbReference>
<dbReference type="GO" id="GO:0020037">
    <property type="term" value="F:heme binding"/>
    <property type="evidence" value="ECO:0007669"/>
    <property type="project" value="InterPro"/>
</dbReference>
<dbReference type="CDD" id="cd01068">
    <property type="entry name" value="globin_sensor"/>
    <property type="match status" value="1"/>
</dbReference>
<dbReference type="EMBL" id="CCCS020000009">
    <property type="protein sequence ID" value="CDQ09092.1"/>
    <property type="molecule type" value="Genomic_DNA"/>
</dbReference>
<dbReference type="SUPFAM" id="SSF46458">
    <property type="entry name" value="Globin-like"/>
    <property type="match status" value="1"/>
</dbReference>
<reference evidence="2" key="2">
    <citation type="submission" date="2014-07" db="EMBL/GenBank/DDBJ databases">
        <title>Initial genome analysis of the psychrotolerant acidophile Acidithiobacillus ferrivorans CF27: insights into iron and sulfur oxidation pathways and into biofilm formation.</title>
        <authorList>
            <person name="Talla E."/>
            <person name="Hedrich S."/>
            <person name="Mangenot S."/>
            <person name="Ji B."/>
            <person name="Johnson D.B."/>
            <person name="Barbe V."/>
            <person name="Bonnefoy V."/>
        </authorList>
    </citation>
    <scope>NUCLEOTIDE SEQUENCE [LARGE SCALE GENOMIC DNA]</scope>
    <source>
        <strain evidence="2">CF27</strain>
    </source>
</reference>
<evidence type="ECO:0000259" key="1">
    <source>
        <dbReference type="Pfam" id="PF11563"/>
    </source>
</evidence>
<evidence type="ECO:0000313" key="3">
    <source>
        <dbReference type="EMBL" id="SMH63989.1"/>
    </source>
</evidence>
<evidence type="ECO:0000313" key="2">
    <source>
        <dbReference type="EMBL" id="CDQ09092.1"/>
    </source>
</evidence>
<dbReference type="GO" id="GO:0019825">
    <property type="term" value="F:oxygen binding"/>
    <property type="evidence" value="ECO:0007669"/>
    <property type="project" value="InterPro"/>
</dbReference>